<dbReference type="Proteomes" id="UP000192906">
    <property type="component" value="Unassembled WGS sequence"/>
</dbReference>
<evidence type="ECO:0000256" key="2">
    <source>
        <dbReference type="SAM" id="SignalP"/>
    </source>
</evidence>
<sequence length="113" mass="11879">MKKMSVIFLVLLVIVAAAATAECQDPKPANVTTVAEARVSGAETKAVLHGHFIKKINENKYVFQDSTGEIIVDLSADKAGSLPAGSAEVALEGIVEQDLIFAGIEAQKISVLN</sequence>
<evidence type="ECO:0000313" key="3">
    <source>
        <dbReference type="EMBL" id="SMF14408.1"/>
    </source>
</evidence>
<evidence type="ECO:0000256" key="1">
    <source>
        <dbReference type="ARBA" id="ARBA00022729"/>
    </source>
</evidence>
<evidence type="ECO:0000313" key="4">
    <source>
        <dbReference type="Proteomes" id="UP000192906"/>
    </source>
</evidence>
<feature type="signal peptide" evidence="2">
    <location>
        <begin position="1"/>
        <end position="21"/>
    </location>
</feature>
<keyword evidence="1 2" id="KW-0732">Signal</keyword>
<dbReference type="Pfam" id="PF04076">
    <property type="entry name" value="BOF"/>
    <property type="match status" value="1"/>
</dbReference>
<dbReference type="RefSeq" id="WP_245805507.1">
    <property type="nucleotide sequence ID" value="NZ_FWZU01000003.1"/>
</dbReference>
<reference evidence="4" key="1">
    <citation type="submission" date="2017-04" db="EMBL/GenBank/DDBJ databases">
        <authorList>
            <person name="Varghese N."/>
            <person name="Submissions S."/>
        </authorList>
    </citation>
    <scope>NUCLEOTIDE SEQUENCE [LARGE SCALE GENOMIC DNA]</scope>
    <source>
        <strain evidence="4">K3S</strain>
    </source>
</reference>
<feature type="chain" id="PRO_5012033009" evidence="2">
    <location>
        <begin position="22"/>
        <end position="113"/>
    </location>
</feature>
<dbReference type="InterPro" id="IPR036700">
    <property type="entry name" value="BOBF_sf"/>
</dbReference>
<dbReference type="SUPFAM" id="SSF101756">
    <property type="entry name" value="Hypothetical protein YgiW"/>
    <property type="match status" value="1"/>
</dbReference>
<keyword evidence="4" id="KW-1185">Reference proteome</keyword>
<dbReference type="Gene3D" id="2.40.50.200">
    <property type="entry name" value="Bacterial OB-fold"/>
    <property type="match status" value="1"/>
</dbReference>
<gene>
    <name evidence="3" type="ORF">SAMN06295933_1821</name>
</gene>
<dbReference type="STRING" id="1519643.SAMN06295933_1821"/>
<dbReference type="EMBL" id="FWZU01000003">
    <property type="protein sequence ID" value="SMF14408.1"/>
    <property type="molecule type" value="Genomic_DNA"/>
</dbReference>
<dbReference type="NCBIfam" id="NF033674">
    <property type="entry name" value="stress_OB_fold"/>
    <property type="match status" value="1"/>
</dbReference>
<protein>
    <submittedName>
        <fullName evidence="3">Uncharacterized protein</fullName>
    </submittedName>
</protein>
<accession>A0A1X7DF61</accession>
<proteinExistence type="predicted"/>
<organism evidence="3 4">
    <name type="scientific">Desulfovibrio gilichinskyi</name>
    <dbReference type="NCBI Taxonomy" id="1519643"/>
    <lineage>
        <taxon>Bacteria</taxon>
        <taxon>Pseudomonadati</taxon>
        <taxon>Thermodesulfobacteriota</taxon>
        <taxon>Desulfovibrionia</taxon>
        <taxon>Desulfovibrionales</taxon>
        <taxon>Desulfovibrionaceae</taxon>
        <taxon>Desulfovibrio</taxon>
    </lineage>
</organism>
<name>A0A1X7DF61_9BACT</name>
<dbReference type="InterPro" id="IPR005220">
    <property type="entry name" value="CarO-like"/>
</dbReference>
<dbReference type="AlphaFoldDB" id="A0A1X7DF61"/>